<organism evidence="1 2">
    <name type="scientific">Rhizobium lusitanum</name>
    <dbReference type="NCBI Taxonomy" id="293958"/>
    <lineage>
        <taxon>Bacteria</taxon>
        <taxon>Pseudomonadati</taxon>
        <taxon>Pseudomonadota</taxon>
        <taxon>Alphaproteobacteria</taxon>
        <taxon>Hyphomicrobiales</taxon>
        <taxon>Rhizobiaceae</taxon>
        <taxon>Rhizobium/Agrobacterium group</taxon>
        <taxon>Rhizobium</taxon>
    </lineage>
</organism>
<protein>
    <submittedName>
        <fullName evidence="1">Uncharacterized protein</fullName>
    </submittedName>
</protein>
<evidence type="ECO:0000313" key="2">
    <source>
        <dbReference type="Proteomes" id="UP000199205"/>
    </source>
</evidence>
<evidence type="ECO:0000313" key="1">
    <source>
        <dbReference type="EMBL" id="SCB41531.1"/>
    </source>
</evidence>
<dbReference type="AlphaFoldDB" id="A0A1C3WNH1"/>
<gene>
    <name evidence="1" type="ORF">GA0061101_11418</name>
</gene>
<name>A0A1C3WNH1_9HYPH</name>
<sequence length="88" mass="9070">MKGFPGIGSGPGMGFATAEGFAKEGFQSRLAALSFTAVGIEMTAAVDAAVVFNVEIDMDYRKVGPSGTIVTAYCLGTMKALNRSVDEA</sequence>
<reference evidence="1 2" key="1">
    <citation type="submission" date="2016-08" db="EMBL/GenBank/DDBJ databases">
        <authorList>
            <person name="Seilhamer J.J."/>
        </authorList>
    </citation>
    <scope>NUCLEOTIDE SEQUENCE [LARGE SCALE GENOMIC DNA]</scope>
    <source>
        <strain evidence="1 2">P1-7</strain>
    </source>
</reference>
<accession>A0A1C3WNH1</accession>
<dbReference type="EMBL" id="FMAF01000014">
    <property type="protein sequence ID" value="SCB41531.1"/>
    <property type="molecule type" value="Genomic_DNA"/>
</dbReference>
<proteinExistence type="predicted"/>
<dbReference type="Proteomes" id="UP000199205">
    <property type="component" value="Unassembled WGS sequence"/>
</dbReference>